<evidence type="ECO:0000259" key="2">
    <source>
        <dbReference type="Pfam" id="PF12146"/>
    </source>
</evidence>
<dbReference type="Gene3D" id="3.40.50.1820">
    <property type="entry name" value="alpha/beta hydrolase"/>
    <property type="match status" value="1"/>
</dbReference>
<feature type="active site" description="Charge relay system" evidence="1">
    <location>
        <position position="228"/>
    </location>
</feature>
<dbReference type="GO" id="GO:0052689">
    <property type="term" value="F:carboxylic ester hydrolase activity"/>
    <property type="evidence" value="ECO:0007669"/>
    <property type="project" value="InterPro"/>
</dbReference>
<dbReference type="InterPro" id="IPR012354">
    <property type="entry name" value="Esterase_lipase"/>
</dbReference>
<protein>
    <recommendedName>
        <fullName evidence="2">Serine aminopeptidase S33 domain-containing protein</fullName>
    </recommendedName>
</protein>
<dbReference type="AlphaFoldDB" id="A0AAW3I811"/>
<proteinExistence type="predicted"/>
<dbReference type="PANTHER" id="PTHR43798">
    <property type="entry name" value="MONOACYLGLYCEROL LIPASE"/>
    <property type="match status" value="1"/>
</dbReference>
<dbReference type="RefSeq" id="WP_050445519.1">
    <property type="nucleotide sequence ID" value="NZ_LGVG01000003.1"/>
</dbReference>
<dbReference type="GO" id="GO:0016020">
    <property type="term" value="C:membrane"/>
    <property type="evidence" value="ECO:0007669"/>
    <property type="project" value="TreeGrafter"/>
</dbReference>
<reference evidence="3 4" key="1">
    <citation type="submission" date="2015-07" db="EMBL/GenBank/DDBJ databases">
        <title>Draft genome of Achromobacter spanius.</title>
        <authorList>
            <person name="Wang X."/>
        </authorList>
    </citation>
    <scope>NUCLEOTIDE SEQUENCE [LARGE SCALE GENOMIC DNA]</scope>
    <source>
        <strain evidence="3 4">CGMCC9173</strain>
    </source>
</reference>
<dbReference type="InterPro" id="IPR029058">
    <property type="entry name" value="AB_hydrolase_fold"/>
</dbReference>
<dbReference type="InterPro" id="IPR022742">
    <property type="entry name" value="Hydrolase_4"/>
</dbReference>
<dbReference type="PIRSF" id="PIRSF017388">
    <property type="entry name" value="Esterase_lipase"/>
    <property type="match status" value="1"/>
</dbReference>
<name>A0AAW3I811_9BURK</name>
<comment type="caution">
    <text evidence="3">The sequence shown here is derived from an EMBL/GenBank/DDBJ whole genome shotgun (WGS) entry which is preliminary data.</text>
</comment>
<dbReference type="Pfam" id="PF12146">
    <property type="entry name" value="Hydrolase_4"/>
    <property type="match status" value="1"/>
</dbReference>
<sequence length="266" mass="29310">MNFPHDYLLAGNGERGRTGILLVHSLAGTPKEMRLLARSLNLQGYTVLTVTLAGHGGAREHLVNTSWLDWLASVRRGADLLASRVDRLVVGGFSTGAVLALALAQERPLHVAGVLALSPAFRHDGRDMPRYARLAFLMPVLRALGIGQHRVFAERSLPMGQPGTPWWALPQMRKLTASVLRRMNLLRAPCLVMHARHDDIASVSNAFEIVHRACNTNVSLQLLADSRHLITMGRERREVVARVAAFVNGIARATAPSIRFKSNRYD</sequence>
<dbReference type="PANTHER" id="PTHR43798:SF33">
    <property type="entry name" value="HYDROLASE, PUTATIVE (AFU_ORTHOLOGUE AFUA_2G14860)-RELATED"/>
    <property type="match status" value="1"/>
</dbReference>
<feature type="domain" description="Serine aminopeptidase S33" evidence="2">
    <location>
        <begin position="20"/>
        <end position="232"/>
    </location>
</feature>
<organism evidence="3 4">
    <name type="scientific">Achromobacter spanius</name>
    <dbReference type="NCBI Taxonomy" id="217203"/>
    <lineage>
        <taxon>Bacteria</taxon>
        <taxon>Pseudomonadati</taxon>
        <taxon>Pseudomonadota</taxon>
        <taxon>Betaproteobacteria</taxon>
        <taxon>Burkholderiales</taxon>
        <taxon>Alcaligenaceae</taxon>
        <taxon>Achromobacter</taxon>
    </lineage>
</organism>
<dbReference type="SUPFAM" id="SSF53474">
    <property type="entry name" value="alpha/beta-Hydrolases"/>
    <property type="match status" value="1"/>
</dbReference>
<evidence type="ECO:0000256" key="1">
    <source>
        <dbReference type="PIRSR" id="PIRSR017388-1"/>
    </source>
</evidence>
<feature type="active site" description="Nucleophile" evidence="1">
    <location>
        <position position="94"/>
    </location>
</feature>
<feature type="active site" description="Charge relay system" evidence="1">
    <location>
        <position position="198"/>
    </location>
</feature>
<evidence type="ECO:0000313" key="3">
    <source>
        <dbReference type="EMBL" id="KNE29051.1"/>
    </source>
</evidence>
<dbReference type="Proteomes" id="UP000037511">
    <property type="component" value="Unassembled WGS sequence"/>
</dbReference>
<evidence type="ECO:0000313" key="4">
    <source>
        <dbReference type="Proteomes" id="UP000037511"/>
    </source>
</evidence>
<gene>
    <name evidence="3" type="ORF">AFM18_04220</name>
</gene>
<accession>A0AAW3I811</accession>
<dbReference type="InterPro" id="IPR050266">
    <property type="entry name" value="AB_hydrolase_sf"/>
</dbReference>
<dbReference type="EMBL" id="LGVG01000003">
    <property type="protein sequence ID" value="KNE29051.1"/>
    <property type="molecule type" value="Genomic_DNA"/>
</dbReference>